<accession>A0A5C6WVT7</accession>
<dbReference type="EMBL" id="VOSL01000099">
    <property type="protein sequence ID" value="TXD33079.1"/>
    <property type="molecule type" value="Genomic_DNA"/>
</dbReference>
<reference evidence="1 2" key="1">
    <citation type="submission" date="2019-08" db="EMBL/GenBank/DDBJ databases">
        <title>Bradymonadales sp. TMQ2.</title>
        <authorList>
            <person name="Liang Q."/>
        </authorList>
    </citation>
    <scope>NUCLEOTIDE SEQUENCE [LARGE SCALE GENOMIC DNA]</scope>
    <source>
        <strain evidence="1 2">TMQ2</strain>
    </source>
</reference>
<dbReference type="RefSeq" id="WP_146975942.1">
    <property type="nucleotide sequence ID" value="NZ_VOSL01000099.1"/>
</dbReference>
<dbReference type="Proteomes" id="UP000321046">
    <property type="component" value="Unassembled WGS sequence"/>
</dbReference>
<name>A0A5C6WVT7_9DELT</name>
<dbReference type="OrthoDB" id="9830827at2"/>
<sequence>MNTNQVKSLSALASQFVQRAHAYMEQADACGFDTEDLQAHAERFSASLQNNADVDEAMYRELALKMLAHVDHILEVLDQTERPDAKLIEIAMAVKNTSRLLSAVHNFDARFQR</sequence>
<evidence type="ECO:0000313" key="1">
    <source>
        <dbReference type="EMBL" id="TXD33079.1"/>
    </source>
</evidence>
<protein>
    <submittedName>
        <fullName evidence="1">Uncharacterized protein</fullName>
    </submittedName>
</protein>
<organism evidence="1 2">
    <name type="scientific">Lujinxingia vulgaris</name>
    <dbReference type="NCBI Taxonomy" id="2600176"/>
    <lineage>
        <taxon>Bacteria</taxon>
        <taxon>Deltaproteobacteria</taxon>
        <taxon>Bradymonadales</taxon>
        <taxon>Lujinxingiaceae</taxon>
        <taxon>Lujinxingia</taxon>
    </lineage>
</organism>
<proteinExistence type="predicted"/>
<dbReference type="AlphaFoldDB" id="A0A5C6WVT7"/>
<gene>
    <name evidence="1" type="ORF">FRC96_16155</name>
</gene>
<evidence type="ECO:0000313" key="2">
    <source>
        <dbReference type="Proteomes" id="UP000321046"/>
    </source>
</evidence>
<comment type="caution">
    <text evidence="1">The sequence shown here is derived from an EMBL/GenBank/DDBJ whole genome shotgun (WGS) entry which is preliminary data.</text>
</comment>